<evidence type="ECO:0000313" key="3">
    <source>
        <dbReference type="Proteomes" id="UP000178935"/>
    </source>
</evidence>
<evidence type="ECO:0000313" key="2">
    <source>
        <dbReference type="EMBL" id="OGZ88436.1"/>
    </source>
</evidence>
<organism evidence="2 3">
    <name type="scientific">Candidatus Staskawiczbacteria bacterium RIFOXYD1_FULL_32_13</name>
    <dbReference type="NCBI Taxonomy" id="1802234"/>
    <lineage>
        <taxon>Bacteria</taxon>
        <taxon>Candidatus Staskawicziibacteriota</taxon>
    </lineage>
</organism>
<dbReference type="Pfam" id="PF04020">
    <property type="entry name" value="Phage_holin_4_2"/>
    <property type="match status" value="1"/>
</dbReference>
<keyword evidence="1" id="KW-0812">Transmembrane</keyword>
<feature type="transmembrane region" description="Helical" evidence="1">
    <location>
        <begin position="104"/>
        <end position="125"/>
    </location>
</feature>
<sequence>MKKLFSNIVAGFLGLWLTVLYVPSVVLNIFDDSSFFGFSLTTEWQILLVLGVILGLLNYFVKPILNGITLPLRVITLGIFGVIVNMAIVWFLDIMFKEISIPFWLPLLETSLIVWAINFLLLKILKTNE</sequence>
<evidence type="ECO:0000256" key="1">
    <source>
        <dbReference type="SAM" id="Phobius"/>
    </source>
</evidence>
<feature type="transmembrane region" description="Helical" evidence="1">
    <location>
        <begin position="73"/>
        <end position="92"/>
    </location>
</feature>
<dbReference type="Proteomes" id="UP000178935">
    <property type="component" value="Unassembled WGS sequence"/>
</dbReference>
<comment type="caution">
    <text evidence="2">The sequence shown here is derived from an EMBL/GenBank/DDBJ whole genome shotgun (WGS) entry which is preliminary data.</text>
</comment>
<name>A0A1G2JMQ7_9BACT</name>
<reference evidence="2 3" key="1">
    <citation type="journal article" date="2016" name="Nat. Commun.">
        <title>Thousands of microbial genomes shed light on interconnected biogeochemical processes in an aquifer system.</title>
        <authorList>
            <person name="Anantharaman K."/>
            <person name="Brown C.T."/>
            <person name="Hug L.A."/>
            <person name="Sharon I."/>
            <person name="Castelle C.J."/>
            <person name="Probst A.J."/>
            <person name="Thomas B.C."/>
            <person name="Singh A."/>
            <person name="Wilkins M.J."/>
            <person name="Karaoz U."/>
            <person name="Brodie E.L."/>
            <person name="Williams K.H."/>
            <person name="Hubbard S.S."/>
            <person name="Banfield J.F."/>
        </authorList>
    </citation>
    <scope>NUCLEOTIDE SEQUENCE [LARGE SCALE GENOMIC DNA]</scope>
</reference>
<keyword evidence="1" id="KW-0472">Membrane</keyword>
<accession>A0A1G2JMQ7</accession>
<dbReference type="InterPro" id="IPR007165">
    <property type="entry name" value="Phage_holin_4_2"/>
</dbReference>
<protein>
    <recommendedName>
        <fullName evidence="4">Phage holin family protein</fullName>
    </recommendedName>
</protein>
<gene>
    <name evidence="2" type="ORF">A2561_00235</name>
</gene>
<dbReference type="PANTHER" id="PTHR37309">
    <property type="entry name" value="SLR0284 PROTEIN"/>
    <property type="match status" value="1"/>
</dbReference>
<evidence type="ECO:0008006" key="4">
    <source>
        <dbReference type="Google" id="ProtNLM"/>
    </source>
</evidence>
<keyword evidence="1" id="KW-1133">Transmembrane helix</keyword>
<dbReference type="EMBL" id="MHPU01000024">
    <property type="protein sequence ID" value="OGZ88436.1"/>
    <property type="molecule type" value="Genomic_DNA"/>
</dbReference>
<dbReference type="PANTHER" id="PTHR37309:SF1">
    <property type="entry name" value="SLR0284 PROTEIN"/>
    <property type="match status" value="1"/>
</dbReference>
<feature type="transmembrane region" description="Helical" evidence="1">
    <location>
        <begin position="44"/>
        <end position="61"/>
    </location>
</feature>
<dbReference type="AlphaFoldDB" id="A0A1G2JMQ7"/>
<proteinExistence type="predicted"/>